<dbReference type="EMBL" id="NEDP02005032">
    <property type="protein sequence ID" value="OWF43664.1"/>
    <property type="molecule type" value="Genomic_DNA"/>
</dbReference>
<name>A0A210Q4J4_MIZYE</name>
<feature type="transmembrane region" description="Helical" evidence="10">
    <location>
        <begin position="269"/>
        <end position="293"/>
    </location>
</feature>
<evidence type="ECO:0000256" key="3">
    <source>
        <dbReference type="ARBA" id="ARBA00022692"/>
    </source>
</evidence>
<evidence type="ECO:0000256" key="1">
    <source>
        <dbReference type="ARBA" id="ARBA00004141"/>
    </source>
</evidence>
<evidence type="ECO:0000256" key="5">
    <source>
        <dbReference type="ARBA" id="ARBA00023040"/>
    </source>
</evidence>
<feature type="transmembrane region" description="Helical" evidence="10">
    <location>
        <begin position="44"/>
        <end position="67"/>
    </location>
</feature>
<keyword evidence="5 9" id="KW-0297">G-protein coupled receptor</keyword>
<keyword evidence="3 9" id="KW-0812">Transmembrane</keyword>
<dbReference type="PRINTS" id="PR01012">
    <property type="entry name" value="NRPEPTIDEYR"/>
</dbReference>
<dbReference type="PROSITE" id="PS00237">
    <property type="entry name" value="G_PROTEIN_RECEP_F1_1"/>
    <property type="match status" value="1"/>
</dbReference>
<organism evidence="12 13">
    <name type="scientific">Mizuhopecten yessoensis</name>
    <name type="common">Japanese scallop</name>
    <name type="synonym">Patinopecten yessoensis</name>
    <dbReference type="NCBI Taxonomy" id="6573"/>
    <lineage>
        <taxon>Eukaryota</taxon>
        <taxon>Metazoa</taxon>
        <taxon>Spiralia</taxon>
        <taxon>Lophotrochozoa</taxon>
        <taxon>Mollusca</taxon>
        <taxon>Bivalvia</taxon>
        <taxon>Autobranchia</taxon>
        <taxon>Pteriomorphia</taxon>
        <taxon>Pectinida</taxon>
        <taxon>Pectinoidea</taxon>
        <taxon>Pectinidae</taxon>
        <taxon>Mizuhopecten</taxon>
    </lineage>
</organism>
<evidence type="ECO:0000256" key="7">
    <source>
        <dbReference type="ARBA" id="ARBA00023170"/>
    </source>
</evidence>
<evidence type="ECO:0000256" key="2">
    <source>
        <dbReference type="ARBA" id="ARBA00010663"/>
    </source>
</evidence>
<accession>A0A210Q4J4</accession>
<evidence type="ECO:0000256" key="4">
    <source>
        <dbReference type="ARBA" id="ARBA00022989"/>
    </source>
</evidence>
<evidence type="ECO:0000313" key="13">
    <source>
        <dbReference type="Proteomes" id="UP000242188"/>
    </source>
</evidence>
<sequence length="366" mass="42219">MDNSTLPVNLSALNESLKYDYDHRYLTSPDFFLPEPLSYELKTFLIVIYSVIMTGAVIGNLLVIIVILGNKQMRTVTNVFLVSLTISDTLIAGWNMPIQLGYYVHNEWTLGEVMCKMSTYLQTVNVQASIFTLTAVAIERYYAISYPLRSRHVRTATRAGVLLVVIWIITLLLSMPSWWIQRTELRLVLQLDKIPQIRNAYVCAEKYKKQIYDVVHTFFILFLNYVIPMLIMMCAYGMIAFRLWIQKPIGDTGARPQYLARSNSQKKRIIKMLIALVIIFGVCWLPFFAVQVYHLNHDMTQEFRVGLAIVHLIGYSNSLLNPIVYGFMNGNFKKHLKAMCIKFRKQSSFRLGRNPNNINITVESVM</sequence>
<dbReference type="PANTHER" id="PTHR45695">
    <property type="entry name" value="LEUCOKININ RECEPTOR-RELATED"/>
    <property type="match status" value="1"/>
</dbReference>
<comment type="similarity">
    <text evidence="2 9">Belongs to the G-protein coupled receptor 1 family.</text>
</comment>
<feature type="transmembrane region" description="Helical" evidence="10">
    <location>
        <begin position="305"/>
        <end position="327"/>
    </location>
</feature>
<evidence type="ECO:0000313" key="12">
    <source>
        <dbReference type="EMBL" id="OWF43664.1"/>
    </source>
</evidence>
<evidence type="ECO:0000256" key="9">
    <source>
        <dbReference type="RuleBase" id="RU000688"/>
    </source>
</evidence>
<dbReference type="PRINTS" id="PR00237">
    <property type="entry name" value="GPCRRHODOPSN"/>
</dbReference>
<keyword evidence="8 9" id="KW-0807">Transducer</keyword>
<evidence type="ECO:0000259" key="11">
    <source>
        <dbReference type="PROSITE" id="PS50262"/>
    </source>
</evidence>
<reference evidence="12 13" key="1">
    <citation type="journal article" date="2017" name="Nat. Ecol. Evol.">
        <title>Scallop genome provides insights into evolution of bilaterian karyotype and development.</title>
        <authorList>
            <person name="Wang S."/>
            <person name="Zhang J."/>
            <person name="Jiao W."/>
            <person name="Li J."/>
            <person name="Xun X."/>
            <person name="Sun Y."/>
            <person name="Guo X."/>
            <person name="Huan P."/>
            <person name="Dong B."/>
            <person name="Zhang L."/>
            <person name="Hu X."/>
            <person name="Sun X."/>
            <person name="Wang J."/>
            <person name="Zhao C."/>
            <person name="Wang Y."/>
            <person name="Wang D."/>
            <person name="Huang X."/>
            <person name="Wang R."/>
            <person name="Lv J."/>
            <person name="Li Y."/>
            <person name="Zhang Z."/>
            <person name="Liu B."/>
            <person name="Lu W."/>
            <person name="Hui Y."/>
            <person name="Liang J."/>
            <person name="Zhou Z."/>
            <person name="Hou R."/>
            <person name="Li X."/>
            <person name="Liu Y."/>
            <person name="Li H."/>
            <person name="Ning X."/>
            <person name="Lin Y."/>
            <person name="Zhao L."/>
            <person name="Xing Q."/>
            <person name="Dou J."/>
            <person name="Li Y."/>
            <person name="Mao J."/>
            <person name="Guo H."/>
            <person name="Dou H."/>
            <person name="Li T."/>
            <person name="Mu C."/>
            <person name="Jiang W."/>
            <person name="Fu Q."/>
            <person name="Fu X."/>
            <person name="Miao Y."/>
            <person name="Liu J."/>
            <person name="Yu Q."/>
            <person name="Li R."/>
            <person name="Liao H."/>
            <person name="Li X."/>
            <person name="Kong Y."/>
            <person name="Jiang Z."/>
            <person name="Chourrout D."/>
            <person name="Li R."/>
            <person name="Bao Z."/>
        </authorList>
    </citation>
    <scope>NUCLEOTIDE SEQUENCE [LARGE SCALE GENOMIC DNA]</scope>
    <source>
        <strain evidence="12 13">PY_sf001</strain>
    </source>
</reference>
<dbReference type="Gene3D" id="1.20.1070.10">
    <property type="entry name" value="Rhodopsin 7-helix transmembrane proteins"/>
    <property type="match status" value="1"/>
</dbReference>
<dbReference type="SUPFAM" id="SSF81321">
    <property type="entry name" value="Family A G protein-coupled receptor-like"/>
    <property type="match status" value="1"/>
</dbReference>
<dbReference type="Pfam" id="PF00001">
    <property type="entry name" value="7tm_1"/>
    <property type="match status" value="1"/>
</dbReference>
<evidence type="ECO:0000256" key="8">
    <source>
        <dbReference type="ARBA" id="ARBA00023224"/>
    </source>
</evidence>
<dbReference type="GO" id="GO:0004983">
    <property type="term" value="F:neuropeptide Y receptor activity"/>
    <property type="evidence" value="ECO:0007669"/>
    <property type="project" value="InterPro"/>
</dbReference>
<feature type="domain" description="G-protein coupled receptors family 1 profile" evidence="11">
    <location>
        <begin position="59"/>
        <end position="325"/>
    </location>
</feature>
<dbReference type="AlphaFoldDB" id="A0A210Q4J4"/>
<dbReference type="CDD" id="cd14993">
    <property type="entry name" value="7tmA_CCKR-like"/>
    <property type="match status" value="1"/>
</dbReference>
<dbReference type="STRING" id="6573.A0A210Q4J4"/>
<dbReference type="InterPro" id="IPR000276">
    <property type="entry name" value="GPCR_Rhodpsn"/>
</dbReference>
<protein>
    <submittedName>
        <fullName evidence="12">Pyroglutamylated RFamide peptide receptor</fullName>
    </submittedName>
</protein>
<comment type="caution">
    <text evidence="12">The sequence shown here is derived from an EMBL/GenBank/DDBJ whole genome shotgun (WGS) entry which is preliminary data.</text>
</comment>
<feature type="transmembrane region" description="Helical" evidence="10">
    <location>
        <begin position="159"/>
        <end position="180"/>
    </location>
</feature>
<gene>
    <name evidence="12" type="ORF">KP79_PYT01837</name>
</gene>
<dbReference type="Proteomes" id="UP000242188">
    <property type="component" value="Unassembled WGS sequence"/>
</dbReference>
<dbReference type="InterPro" id="IPR017452">
    <property type="entry name" value="GPCR_Rhodpsn_7TM"/>
</dbReference>
<keyword evidence="6 10" id="KW-0472">Membrane</keyword>
<dbReference type="InterPro" id="IPR000611">
    <property type="entry name" value="NPY_rcpt"/>
</dbReference>
<keyword evidence="13" id="KW-1185">Reference proteome</keyword>
<keyword evidence="7 9" id="KW-0675">Receptor</keyword>
<dbReference type="SMART" id="SM01381">
    <property type="entry name" value="7TM_GPCR_Srsx"/>
    <property type="match status" value="1"/>
</dbReference>
<dbReference type="PANTHER" id="PTHR45695:SF9">
    <property type="entry name" value="LEUCOKININ RECEPTOR"/>
    <property type="match status" value="1"/>
</dbReference>
<dbReference type="GO" id="GO:0005886">
    <property type="term" value="C:plasma membrane"/>
    <property type="evidence" value="ECO:0007669"/>
    <property type="project" value="TreeGrafter"/>
</dbReference>
<evidence type="ECO:0000256" key="10">
    <source>
        <dbReference type="SAM" id="Phobius"/>
    </source>
</evidence>
<feature type="transmembrane region" description="Helical" evidence="10">
    <location>
        <begin position="218"/>
        <end position="245"/>
    </location>
</feature>
<evidence type="ECO:0000256" key="6">
    <source>
        <dbReference type="ARBA" id="ARBA00023136"/>
    </source>
</evidence>
<dbReference type="OrthoDB" id="9979846at2759"/>
<proteinExistence type="inferred from homology"/>
<dbReference type="PROSITE" id="PS50262">
    <property type="entry name" value="G_PROTEIN_RECEP_F1_2"/>
    <property type="match status" value="1"/>
</dbReference>
<feature type="transmembrane region" description="Helical" evidence="10">
    <location>
        <begin position="79"/>
        <end position="100"/>
    </location>
</feature>
<comment type="subcellular location">
    <subcellularLocation>
        <location evidence="1">Membrane</location>
        <topology evidence="1">Multi-pass membrane protein</topology>
    </subcellularLocation>
</comment>
<keyword evidence="4 10" id="KW-1133">Transmembrane helix</keyword>
<feature type="transmembrane region" description="Helical" evidence="10">
    <location>
        <begin position="120"/>
        <end position="138"/>
    </location>
</feature>